<evidence type="ECO:0000256" key="4">
    <source>
        <dbReference type="RuleBase" id="RU003476"/>
    </source>
</evidence>
<feature type="domain" description="Nudix hydrolase" evidence="5">
    <location>
        <begin position="4"/>
        <end position="139"/>
    </location>
</feature>
<dbReference type="eggNOG" id="COG1051">
    <property type="taxonomic scope" value="Bacteria"/>
</dbReference>
<organism evidence="6 8">
    <name type="scientific">Paracoccus halophilus</name>
    <dbReference type="NCBI Taxonomy" id="376733"/>
    <lineage>
        <taxon>Bacteria</taxon>
        <taxon>Pseudomonadati</taxon>
        <taxon>Pseudomonadota</taxon>
        <taxon>Alphaproteobacteria</taxon>
        <taxon>Rhodobacterales</taxon>
        <taxon>Paracoccaceae</taxon>
        <taxon>Paracoccus</taxon>
    </lineage>
</organism>
<protein>
    <submittedName>
        <fullName evidence="7">ADP-ribose pyrophosphatase YjhB, NUDIX family</fullName>
    </submittedName>
    <submittedName>
        <fullName evidence="6">NUDIX hydrolase</fullName>
    </submittedName>
</protein>
<keyword evidence="8" id="KW-1185">Reference proteome</keyword>
<proteinExistence type="inferred from homology"/>
<dbReference type="InterPro" id="IPR020084">
    <property type="entry name" value="NUDIX_hydrolase_CS"/>
</dbReference>
<keyword evidence="3" id="KW-0460">Magnesium</keyword>
<dbReference type="OrthoDB" id="9761969at2"/>
<evidence type="ECO:0000259" key="5">
    <source>
        <dbReference type="PROSITE" id="PS51462"/>
    </source>
</evidence>
<evidence type="ECO:0000313" key="7">
    <source>
        <dbReference type="EMBL" id="SFA38576.1"/>
    </source>
</evidence>
<dbReference type="AlphaFoldDB" id="A0A099F7D9"/>
<evidence type="ECO:0000256" key="3">
    <source>
        <dbReference type="ARBA" id="ARBA00022842"/>
    </source>
</evidence>
<evidence type="ECO:0000313" key="6">
    <source>
        <dbReference type="EMBL" id="KGJ06404.1"/>
    </source>
</evidence>
<dbReference type="GO" id="GO:0016787">
    <property type="term" value="F:hydrolase activity"/>
    <property type="evidence" value="ECO:0007669"/>
    <property type="project" value="UniProtKB-KW"/>
</dbReference>
<dbReference type="SUPFAM" id="SSF55811">
    <property type="entry name" value="Nudix"/>
    <property type="match status" value="1"/>
</dbReference>
<reference evidence="7 9" key="3">
    <citation type="submission" date="2016-10" db="EMBL/GenBank/DDBJ databases">
        <authorList>
            <person name="de Groot N.N."/>
        </authorList>
    </citation>
    <scope>NUCLEOTIDE SEQUENCE [LARGE SCALE GENOMIC DNA]</scope>
    <source>
        <strain evidence="7 9">CGMCC 1.6117</strain>
    </source>
</reference>
<dbReference type="Proteomes" id="UP000029846">
    <property type="component" value="Unassembled WGS sequence"/>
</dbReference>
<name>A0A099F7D9_9RHOB</name>
<dbReference type="CDD" id="cd04685">
    <property type="entry name" value="NUDIX_Hydrolase"/>
    <property type="match status" value="1"/>
</dbReference>
<dbReference type="STRING" id="376733.SAMN04487972_101154"/>
<evidence type="ECO:0000313" key="9">
    <source>
        <dbReference type="Proteomes" id="UP000182312"/>
    </source>
</evidence>
<dbReference type="PANTHER" id="PTHR43046">
    <property type="entry name" value="GDP-MANNOSE MANNOSYL HYDROLASE"/>
    <property type="match status" value="1"/>
</dbReference>
<dbReference type="Pfam" id="PF00293">
    <property type="entry name" value="NUDIX"/>
    <property type="match status" value="1"/>
</dbReference>
<reference evidence="6 8" key="1">
    <citation type="submission" date="2014-09" db="EMBL/GenBank/DDBJ databases">
        <authorList>
            <person name="McGinnis J.M."/>
            <person name="Wolfgang W.J."/>
        </authorList>
    </citation>
    <scope>NUCLEOTIDE SEQUENCE [LARGE SCALE GENOMIC DNA]</scope>
    <source>
        <strain evidence="6 8">JCM 14014</strain>
    </source>
</reference>
<sequence length="157" mass="17891">MKIIDRQAARGILLTPDDEVLLIRVAVQNGSFWICPGGGIQPGETAEEALRRELAEETGLSGATIGPLIWKRRHELTMHGNRWRQSEQYFIVPCRRFAPRMRDAAEARITREFRWWRPDGLRQDSAAVTPAALLRIVMDYRAYGPPRGPLATEIVRD</sequence>
<dbReference type="InterPro" id="IPR015797">
    <property type="entry name" value="NUDIX_hydrolase-like_dom_sf"/>
</dbReference>
<dbReference type="EMBL" id="JRKN01000002">
    <property type="protein sequence ID" value="KGJ06404.1"/>
    <property type="molecule type" value="Genomic_DNA"/>
</dbReference>
<dbReference type="Proteomes" id="UP000182312">
    <property type="component" value="Unassembled WGS sequence"/>
</dbReference>
<evidence type="ECO:0000256" key="2">
    <source>
        <dbReference type="ARBA" id="ARBA00022801"/>
    </source>
</evidence>
<dbReference type="PROSITE" id="PS00893">
    <property type="entry name" value="NUDIX_BOX"/>
    <property type="match status" value="1"/>
</dbReference>
<dbReference type="PRINTS" id="PR00502">
    <property type="entry name" value="NUDIXFAMILY"/>
</dbReference>
<dbReference type="PROSITE" id="PS51462">
    <property type="entry name" value="NUDIX"/>
    <property type="match status" value="1"/>
</dbReference>
<comment type="cofactor">
    <cofactor evidence="1">
        <name>Mg(2+)</name>
        <dbReference type="ChEBI" id="CHEBI:18420"/>
    </cofactor>
</comment>
<keyword evidence="2 4" id="KW-0378">Hydrolase</keyword>
<dbReference type="EMBL" id="FOJO01000001">
    <property type="protein sequence ID" value="SFA38576.1"/>
    <property type="molecule type" value="Genomic_DNA"/>
</dbReference>
<dbReference type="InterPro" id="IPR020476">
    <property type="entry name" value="Nudix_hydrolase"/>
</dbReference>
<evidence type="ECO:0000313" key="8">
    <source>
        <dbReference type="Proteomes" id="UP000029846"/>
    </source>
</evidence>
<comment type="similarity">
    <text evidence="4">Belongs to the Nudix hydrolase family.</text>
</comment>
<evidence type="ECO:0000256" key="1">
    <source>
        <dbReference type="ARBA" id="ARBA00001946"/>
    </source>
</evidence>
<dbReference type="Gene3D" id="3.90.79.10">
    <property type="entry name" value="Nucleoside Triphosphate Pyrophosphohydrolase"/>
    <property type="match status" value="1"/>
</dbReference>
<dbReference type="RefSeq" id="WP_036738310.1">
    <property type="nucleotide sequence ID" value="NZ_FOJO01000001.1"/>
</dbReference>
<gene>
    <name evidence="6" type="ORF">IT41_01830</name>
    <name evidence="7" type="ORF">SAMN04487972_101154</name>
</gene>
<accession>A0A099F7D9</accession>
<reference evidence="6 8" key="2">
    <citation type="submission" date="2014-10" db="EMBL/GenBank/DDBJ databases">
        <title>Paracoccus sanguinis sp. nov., isolated from clinical specimens of New York State patients.</title>
        <authorList>
            <person name="Mingle L.A."/>
            <person name="Cole J.A."/>
            <person name="Lapierre P."/>
            <person name="Musser K.A."/>
        </authorList>
    </citation>
    <scope>NUCLEOTIDE SEQUENCE [LARGE SCALE GENOMIC DNA]</scope>
    <source>
        <strain evidence="6 8">JCM 14014</strain>
    </source>
</reference>
<dbReference type="InterPro" id="IPR000086">
    <property type="entry name" value="NUDIX_hydrolase_dom"/>
</dbReference>
<dbReference type="PANTHER" id="PTHR43046:SF12">
    <property type="entry name" value="GDP-MANNOSE MANNOSYL HYDROLASE"/>
    <property type="match status" value="1"/>
</dbReference>